<protein>
    <submittedName>
        <fullName evidence="3">Uncharacterized protein</fullName>
    </submittedName>
</protein>
<dbReference type="Pfam" id="PF11374">
    <property type="entry name" value="DUF3176"/>
    <property type="match status" value="1"/>
</dbReference>
<feature type="transmembrane region" description="Helical" evidence="2">
    <location>
        <begin position="228"/>
        <end position="254"/>
    </location>
</feature>
<keyword evidence="2" id="KW-0812">Transmembrane</keyword>
<comment type="caution">
    <text evidence="3">The sequence shown here is derived from an EMBL/GenBank/DDBJ whole genome shotgun (WGS) entry which is preliminary data.</text>
</comment>
<dbReference type="EMBL" id="ML976615">
    <property type="protein sequence ID" value="KAF1849419.1"/>
    <property type="molecule type" value="Genomic_DNA"/>
</dbReference>
<feature type="transmembrane region" description="Helical" evidence="2">
    <location>
        <begin position="189"/>
        <end position="208"/>
    </location>
</feature>
<proteinExistence type="predicted"/>
<reference evidence="3" key="1">
    <citation type="submission" date="2020-01" db="EMBL/GenBank/DDBJ databases">
        <authorList>
            <consortium name="DOE Joint Genome Institute"/>
            <person name="Haridas S."/>
            <person name="Albert R."/>
            <person name="Binder M."/>
            <person name="Bloem J."/>
            <person name="Labutti K."/>
            <person name="Salamov A."/>
            <person name="Andreopoulos B."/>
            <person name="Baker S.E."/>
            <person name="Barry K."/>
            <person name="Bills G."/>
            <person name="Bluhm B.H."/>
            <person name="Cannon C."/>
            <person name="Castanera R."/>
            <person name="Culley D.E."/>
            <person name="Daum C."/>
            <person name="Ezra D."/>
            <person name="Gonzalez J.B."/>
            <person name="Henrissat B."/>
            <person name="Kuo A."/>
            <person name="Liang C."/>
            <person name="Lipzen A."/>
            <person name="Lutzoni F."/>
            <person name="Magnuson J."/>
            <person name="Mondo S."/>
            <person name="Nolan M."/>
            <person name="Ohm R."/>
            <person name="Pangilinan J."/>
            <person name="Park H.-J."/>
            <person name="Ramirez L."/>
            <person name="Alfaro M."/>
            <person name="Sun H."/>
            <person name="Tritt A."/>
            <person name="Yoshinaga Y."/>
            <person name="Zwiers L.-H."/>
            <person name="Turgeon B.G."/>
            <person name="Goodwin S.B."/>
            <person name="Spatafora J.W."/>
            <person name="Crous P.W."/>
            <person name="Grigoriev I.V."/>
        </authorList>
    </citation>
    <scope>NUCLEOTIDE SEQUENCE</scope>
    <source>
        <strain evidence="3">CBS 394.84</strain>
    </source>
</reference>
<dbReference type="OrthoDB" id="5357734at2759"/>
<feature type="region of interest" description="Disordered" evidence="1">
    <location>
        <begin position="1"/>
        <end position="24"/>
    </location>
</feature>
<sequence>MEYGSSYTPPLHNQHAPNHQRVESTDDDTVGMLSQAAPSYQYEAYRPPDQQFKSIDTSVTNRMYADISPLSARISTPPGFQPVPTSSSIGQATINYLPTTRTQQSPPASPGFRSRLFGSRNVPYQENVAWANSTQFRPTTVEVPDREYEAQIVDAGMAAAPSKQYFREARHVREPWSPGIWTRFPRKGLGALVLIVLLTAGSSTILFLSDGTRPENWKVGMDSVQPHVYVSIFEMIIILLNFCALAEGIVITFWHRLLQSTNLVDVHDMHDLSFLWPAIKRTSRLQFNAVATASILTAFSLSRGPFFQRAIILIDGRYQTNTTFVMLGIVVSLASVIAILPLYYGYWDFGRKVSLNPLEIARAFGAPLLDGLDGNLTSTGVEMERGAVTVKYGACERYGGEKVLRVEDAARVNIRAPWQGEIFG</sequence>
<gene>
    <name evidence="3" type="ORF">K460DRAFT_415794</name>
</gene>
<accession>A0A9P4GPY6</accession>
<evidence type="ECO:0000313" key="3">
    <source>
        <dbReference type="EMBL" id="KAF1849419.1"/>
    </source>
</evidence>
<evidence type="ECO:0000256" key="2">
    <source>
        <dbReference type="SAM" id="Phobius"/>
    </source>
</evidence>
<keyword evidence="2" id="KW-0472">Membrane</keyword>
<dbReference type="GeneID" id="63855010"/>
<organism evidence="3 4">
    <name type="scientific">Cucurbitaria berberidis CBS 394.84</name>
    <dbReference type="NCBI Taxonomy" id="1168544"/>
    <lineage>
        <taxon>Eukaryota</taxon>
        <taxon>Fungi</taxon>
        <taxon>Dikarya</taxon>
        <taxon>Ascomycota</taxon>
        <taxon>Pezizomycotina</taxon>
        <taxon>Dothideomycetes</taxon>
        <taxon>Pleosporomycetidae</taxon>
        <taxon>Pleosporales</taxon>
        <taxon>Pleosporineae</taxon>
        <taxon>Cucurbitariaceae</taxon>
        <taxon>Cucurbitaria</taxon>
    </lineage>
</organism>
<feature type="transmembrane region" description="Helical" evidence="2">
    <location>
        <begin position="324"/>
        <end position="346"/>
    </location>
</feature>
<dbReference type="AlphaFoldDB" id="A0A9P4GPY6"/>
<name>A0A9P4GPY6_9PLEO</name>
<feature type="transmembrane region" description="Helical" evidence="2">
    <location>
        <begin position="285"/>
        <end position="304"/>
    </location>
</feature>
<dbReference type="RefSeq" id="XP_040791982.1">
    <property type="nucleotide sequence ID" value="XM_040937760.1"/>
</dbReference>
<evidence type="ECO:0000256" key="1">
    <source>
        <dbReference type="SAM" id="MobiDB-lite"/>
    </source>
</evidence>
<dbReference type="PANTHER" id="PTHR37576:SF2">
    <property type="entry name" value="DEFECT AT LOW TEMPERATURE PROTEIN 1"/>
    <property type="match status" value="1"/>
</dbReference>
<evidence type="ECO:0000313" key="4">
    <source>
        <dbReference type="Proteomes" id="UP000800039"/>
    </source>
</evidence>
<dbReference type="Proteomes" id="UP000800039">
    <property type="component" value="Unassembled WGS sequence"/>
</dbReference>
<keyword evidence="4" id="KW-1185">Reference proteome</keyword>
<dbReference type="PANTHER" id="PTHR37576">
    <property type="entry name" value="DEFECT AT LOW TEMPERATURE PROTEIN 1"/>
    <property type="match status" value="1"/>
</dbReference>
<keyword evidence="2" id="KW-1133">Transmembrane helix</keyword>
<dbReference type="InterPro" id="IPR021514">
    <property type="entry name" value="DUF3176"/>
</dbReference>